<dbReference type="Proteomes" id="UP000823775">
    <property type="component" value="Unassembled WGS sequence"/>
</dbReference>
<sequence length="94" mass="10788">FLDNTLKDPPPTTFRSWCAKLGLSLSVNQGTYYPPQMNDPWVILPPHYQPPTCSPHQVTYRRLGGVLHWGSFDKKFFNCRFGSARTRSLKDLSC</sequence>
<feature type="non-terminal residue" evidence="1">
    <location>
        <position position="1"/>
    </location>
</feature>
<name>A0ABS8WEQ4_DATST</name>
<evidence type="ECO:0000313" key="2">
    <source>
        <dbReference type="Proteomes" id="UP000823775"/>
    </source>
</evidence>
<accession>A0ABS8WEQ4</accession>
<dbReference type="EMBL" id="JACEIK010006792">
    <property type="protein sequence ID" value="MCE3049275.1"/>
    <property type="molecule type" value="Genomic_DNA"/>
</dbReference>
<proteinExistence type="predicted"/>
<reference evidence="1 2" key="1">
    <citation type="journal article" date="2021" name="BMC Genomics">
        <title>Datura genome reveals duplications of psychoactive alkaloid biosynthetic genes and high mutation rate following tissue culture.</title>
        <authorList>
            <person name="Rajewski A."/>
            <person name="Carter-House D."/>
            <person name="Stajich J."/>
            <person name="Litt A."/>
        </authorList>
    </citation>
    <scope>NUCLEOTIDE SEQUENCE [LARGE SCALE GENOMIC DNA]</scope>
    <source>
        <strain evidence="1">AR-01</strain>
    </source>
</reference>
<evidence type="ECO:0000313" key="1">
    <source>
        <dbReference type="EMBL" id="MCE3049275.1"/>
    </source>
</evidence>
<protein>
    <submittedName>
        <fullName evidence="1">Uncharacterized protein</fullName>
    </submittedName>
</protein>
<comment type="caution">
    <text evidence="1">The sequence shown here is derived from an EMBL/GenBank/DDBJ whole genome shotgun (WGS) entry which is preliminary data.</text>
</comment>
<organism evidence="1 2">
    <name type="scientific">Datura stramonium</name>
    <name type="common">Jimsonweed</name>
    <name type="synonym">Common thornapple</name>
    <dbReference type="NCBI Taxonomy" id="4076"/>
    <lineage>
        <taxon>Eukaryota</taxon>
        <taxon>Viridiplantae</taxon>
        <taxon>Streptophyta</taxon>
        <taxon>Embryophyta</taxon>
        <taxon>Tracheophyta</taxon>
        <taxon>Spermatophyta</taxon>
        <taxon>Magnoliopsida</taxon>
        <taxon>eudicotyledons</taxon>
        <taxon>Gunneridae</taxon>
        <taxon>Pentapetalae</taxon>
        <taxon>asterids</taxon>
        <taxon>lamiids</taxon>
        <taxon>Solanales</taxon>
        <taxon>Solanaceae</taxon>
        <taxon>Solanoideae</taxon>
        <taxon>Datureae</taxon>
        <taxon>Datura</taxon>
    </lineage>
</organism>
<gene>
    <name evidence="1" type="ORF">HAX54_044508</name>
</gene>
<keyword evidence="2" id="KW-1185">Reference proteome</keyword>